<evidence type="ECO:0000313" key="2">
    <source>
        <dbReference type="EMBL" id="SJZ36117.1"/>
    </source>
</evidence>
<name>A0A1T4K1D7_9HYPH</name>
<dbReference type="Proteomes" id="UP000190092">
    <property type="component" value="Unassembled WGS sequence"/>
</dbReference>
<proteinExistence type="predicted"/>
<accession>A0A1T4K1D7</accession>
<evidence type="ECO:0000256" key="1">
    <source>
        <dbReference type="SAM" id="MobiDB-lite"/>
    </source>
</evidence>
<reference evidence="3" key="1">
    <citation type="submission" date="2017-02" db="EMBL/GenBank/DDBJ databases">
        <authorList>
            <person name="Varghese N."/>
            <person name="Submissions S."/>
        </authorList>
    </citation>
    <scope>NUCLEOTIDE SEQUENCE [LARGE SCALE GENOMIC DNA]</scope>
    <source>
        <strain evidence="3">ATCC 27094</strain>
    </source>
</reference>
<sequence>MPHADEQAEIPQRGRRHPVERHERRGRDRADDGRHRRRGVRSLGLAIAARKDLVEGAATRAGHDPQHMPVEVGVARPHDDEGADEAHAHRCPAPPAHRLAQQPGRQGGDDDRAGERDRGGRGQRQIDHAVEIEVRGEEQQQAAHDLRLQTPDGEQPHAVARQEHRQHEDEGEQVTRPDHLDHRIAGGRQRLGHGIQDREAGHRHDRGEDRPQDAIRRWRRGSHRLQISLRWRQGKRDTAAIPLRSPCS</sequence>
<feature type="compositionally biased region" description="Basic and acidic residues" evidence="1">
    <location>
        <begin position="76"/>
        <end position="88"/>
    </location>
</feature>
<feature type="compositionally biased region" description="Basic and acidic residues" evidence="1">
    <location>
        <begin position="195"/>
        <end position="216"/>
    </location>
</feature>
<feature type="compositionally biased region" description="Basic and acidic residues" evidence="1">
    <location>
        <begin position="20"/>
        <end position="34"/>
    </location>
</feature>
<feature type="compositionally biased region" description="Basic and acidic residues" evidence="1">
    <location>
        <begin position="160"/>
        <end position="184"/>
    </location>
</feature>
<feature type="region of interest" description="Disordered" evidence="1">
    <location>
        <begin position="1"/>
        <end position="221"/>
    </location>
</feature>
<organism evidence="2 3">
    <name type="scientific">Enhydrobacter aerosaccus</name>
    <dbReference type="NCBI Taxonomy" id="225324"/>
    <lineage>
        <taxon>Bacteria</taxon>
        <taxon>Pseudomonadati</taxon>
        <taxon>Pseudomonadota</taxon>
        <taxon>Alphaproteobacteria</taxon>
        <taxon>Hyphomicrobiales</taxon>
        <taxon>Enhydrobacter</taxon>
    </lineage>
</organism>
<keyword evidence="3" id="KW-1185">Reference proteome</keyword>
<dbReference type="EMBL" id="FUWJ01000001">
    <property type="protein sequence ID" value="SJZ36117.1"/>
    <property type="molecule type" value="Genomic_DNA"/>
</dbReference>
<evidence type="ECO:0000313" key="3">
    <source>
        <dbReference type="Proteomes" id="UP000190092"/>
    </source>
</evidence>
<gene>
    <name evidence="2" type="ORF">SAMN02745126_00638</name>
</gene>
<dbReference type="AlphaFoldDB" id="A0A1T4K1D7"/>
<feature type="compositionally biased region" description="Basic and acidic residues" evidence="1">
    <location>
        <begin position="107"/>
        <end position="138"/>
    </location>
</feature>
<feature type="region of interest" description="Disordered" evidence="1">
    <location>
        <begin position="229"/>
        <end position="248"/>
    </location>
</feature>
<protein>
    <submittedName>
        <fullName evidence="2">Uncharacterized protein</fullName>
    </submittedName>
</protein>